<protein>
    <submittedName>
        <fullName evidence="2">Uncharacterized protein</fullName>
    </submittedName>
</protein>
<proteinExistence type="predicted"/>
<dbReference type="EMBL" id="LNJU01000005">
    <property type="protein sequence ID" value="KWZ53307.1"/>
    <property type="molecule type" value="Genomic_DNA"/>
</dbReference>
<reference evidence="2 3" key="1">
    <citation type="submission" date="2015-11" db="EMBL/GenBank/DDBJ databases">
        <authorList>
            <person name="Sahl J."/>
            <person name="Wagner D."/>
            <person name="Keim P."/>
        </authorList>
    </citation>
    <scope>NUCLEOTIDE SEQUENCE [LARGE SCALE GENOMIC DNA]</scope>
    <source>
        <strain evidence="2 3">MSMB1157</strain>
    </source>
</reference>
<sequence>MNAKEFHEHYGMEVVRRIVDRLDVSMIYWNGIKNGHKAVSSARALELAQISAEYIGPSDEPMTVIDLLGLRDVPSRITGMGRGSDRPEPPKPKVKSKKAPAIASTSAAREA</sequence>
<organism evidence="2 3">
    <name type="scientific">Burkholderia ubonensis</name>
    <dbReference type="NCBI Taxonomy" id="101571"/>
    <lineage>
        <taxon>Bacteria</taxon>
        <taxon>Pseudomonadati</taxon>
        <taxon>Pseudomonadota</taxon>
        <taxon>Betaproteobacteria</taxon>
        <taxon>Burkholderiales</taxon>
        <taxon>Burkholderiaceae</taxon>
        <taxon>Burkholderia</taxon>
        <taxon>Burkholderia cepacia complex</taxon>
    </lineage>
</organism>
<dbReference type="RefSeq" id="WP_060969609.1">
    <property type="nucleotide sequence ID" value="NZ_CM003772.1"/>
</dbReference>
<evidence type="ECO:0000313" key="3">
    <source>
        <dbReference type="Proteomes" id="UP000070119"/>
    </source>
</evidence>
<accession>A0AA40R511</accession>
<feature type="region of interest" description="Disordered" evidence="1">
    <location>
        <begin position="75"/>
        <end position="111"/>
    </location>
</feature>
<gene>
    <name evidence="2" type="ORF">WK57_30430</name>
</gene>
<comment type="caution">
    <text evidence="2">The sequence shown here is derived from an EMBL/GenBank/DDBJ whole genome shotgun (WGS) entry which is preliminary data.</text>
</comment>
<evidence type="ECO:0000313" key="2">
    <source>
        <dbReference type="EMBL" id="KWZ53307.1"/>
    </source>
</evidence>
<dbReference type="AlphaFoldDB" id="A0AA40R511"/>
<dbReference type="Proteomes" id="UP000070119">
    <property type="component" value="Chromosome 2"/>
</dbReference>
<name>A0AA40R511_9BURK</name>
<evidence type="ECO:0000256" key="1">
    <source>
        <dbReference type="SAM" id="MobiDB-lite"/>
    </source>
</evidence>